<geneLocation type="plasmid" evidence="2">
    <name>pFOX-7a</name>
</geneLocation>
<name>A0A068SLV8_KLEPN</name>
<proteinExistence type="predicted"/>
<keyword evidence="2" id="KW-0614">Plasmid</keyword>
<protein>
    <submittedName>
        <fullName evidence="2">TraM</fullName>
    </submittedName>
</protein>
<accession>A0A068SLV8</accession>
<keyword evidence="1" id="KW-0812">Transmembrane</keyword>
<dbReference type="AlphaFoldDB" id="A0A068SLV8"/>
<dbReference type="Pfam" id="PF11393">
    <property type="entry name" value="T4BSS_DotI_IcmL"/>
    <property type="match status" value="1"/>
</dbReference>
<keyword evidence="1" id="KW-1133">Transmembrane helix</keyword>
<dbReference type="CDD" id="cd16385">
    <property type="entry name" value="IcmL"/>
    <property type="match status" value="1"/>
</dbReference>
<dbReference type="EMBL" id="HG934082">
    <property type="protein sequence ID" value="CDN24818.1"/>
    <property type="molecule type" value="Genomic_DNA"/>
</dbReference>
<sequence length="260" mass="29456">MYTSLFINDLRDFLTQTFEKRNSMKTQNGENIMDQTDSDQNSVVDDDSNALAPALAEESNRTVQEIVSKHGLKVILIQTLIILVAIIIIGLQGYWLHQKKTKYIATNGGMITEVHPTDEPAYTAEEVMDFANRTMIKSLSLNFVNYENQLTSVRGDFSAEGYVSFRKALTDSGLLKDISEKRLNVKLSTTPGTLITEGLIRGTKTYAWQYRIPVTVQLVGQAQDYRPQPYDLMVQVRRVKEDEDPRGIQVAQAILKPRNY</sequence>
<organism evidence="2">
    <name type="scientific">Klebsiella pneumoniae</name>
    <dbReference type="NCBI Taxonomy" id="573"/>
    <lineage>
        <taxon>Bacteria</taxon>
        <taxon>Pseudomonadati</taxon>
        <taxon>Pseudomonadota</taxon>
        <taxon>Gammaproteobacteria</taxon>
        <taxon>Enterobacterales</taxon>
        <taxon>Enterobacteriaceae</taxon>
        <taxon>Klebsiella/Raoultella group</taxon>
        <taxon>Klebsiella</taxon>
        <taxon>Klebsiella pneumoniae complex</taxon>
    </lineage>
</organism>
<keyword evidence="1" id="KW-0472">Membrane</keyword>
<dbReference type="InterPro" id="IPR021055">
    <property type="entry name" value="T4BSS_IcmL/DotI"/>
</dbReference>
<reference evidence="2" key="1">
    <citation type="journal article" date="2014" name="J. Antimicrob. Chemother.">
        <title>Characterization of pFOX-7a, a conjugative IncL/M plasmid encoding the FOX-7 AmpC-type ?-lactamase, involved in a large outbreak in a neonatal intensive care unit.</title>
        <authorList>
            <person name="Di Pilato V."/>
            <person name="Arena F."/>
            <person name="Giani T."/>
            <person name="Conte V."/>
            <person name="Cresti S."/>
            <person name="Rossolini G.M."/>
        </authorList>
    </citation>
    <scope>NUCLEOTIDE SEQUENCE [LARGE SCALE GENOMIC DNA]</scope>
    <source>
        <strain evidence="2">45A03</strain>
        <plasmid evidence="2">pFOX-7a</plasmid>
    </source>
</reference>
<evidence type="ECO:0000313" key="2">
    <source>
        <dbReference type="EMBL" id="CDN24818.1"/>
    </source>
</evidence>
<dbReference type="GeneID" id="97918235"/>
<dbReference type="RefSeq" id="WP_004206929.1">
    <property type="nucleotide sequence ID" value="NC_025134.1"/>
</dbReference>
<feature type="transmembrane region" description="Helical" evidence="1">
    <location>
        <begin position="75"/>
        <end position="96"/>
    </location>
</feature>
<evidence type="ECO:0000256" key="1">
    <source>
        <dbReference type="SAM" id="Phobius"/>
    </source>
</evidence>